<keyword evidence="6 9" id="KW-0472">Membrane</keyword>
<comment type="subcellular location">
    <subcellularLocation>
        <location evidence="1">Membrane</location>
        <topology evidence="1">Multi-pass membrane protein</topology>
    </subcellularLocation>
</comment>
<keyword evidence="3 9" id="KW-0812">Transmembrane</keyword>
<evidence type="ECO:0000256" key="7">
    <source>
        <dbReference type="ARBA" id="ARBA00023180"/>
    </source>
</evidence>
<proteinExistence type="inferred from homology"/>
<reference evidence="12" key="1">
    <citation type="submission" date="2022-11" db="UniProtKB">
        <authorList>
            <consortium name="WormBaseParasite"/>
        </authorList>
    </citation>
    <scope>IDENTIFICATION</scope>
</reference>
<organism evidence="11 12">
    <name type="scientific">Plectus sambesii</name>
    <dbReference type="NCBI Taxonomy" id="2011161"/>
    <lineage>
        <taxon>Eukaryota</taxon>
        <taxon>Metazoa</taxon>
        <taxon>Ecdysozoa</taxon>
        <taxon>Nematoda</taxon>
        <taxon>Chromadorea</taxon>
        <taxon>Plectida</taxon>
        <taxon>Plectina</taxon>
        <taxon>Plectoidea</taxon>
        <taxon>Plectidae</taxon>
        <taxon>Plectus</taxon>
    </lineage>
</organism>
<feature type="transmembrane region" description="Helical" evidence="9">
    <location>
        <begin position="590"/>
        <end position="606"/>
    </location>
</feature>
<feature type="transmembrane region" description="Helical" evidence="9">
    <location>
        <begin position="808"/>
        <end position="827"/>
    </location>
</feature>
<accession>A0A914X4W0</accession>
<keyword evidence="4 10" id="KW-0732">Signal</keyword>
<evidence type="ECO:0000256" key="4">
    <source>
        <dbReference type="ARBA" id="ARBA00022729"/>
    </source>
</evidence>
<evidence type="ECO:0000256" key="8">
    <source>
        <dbReference type="SAM" id="MobiDB-lite"/>
    </source>
</evidence>
<dbReference type="GO" id="GO:0003725">
    <property type="term" value="F:double-stranded RNA binding"/>
    <property type="evidence" value="ECO:0007669"/>
    <property type="project" value="TreeGrafter"/>
</dbReference>
<keyword evidence="7" id="KW-0325">Glycoprotein</keyword>
<feature type="transmembrane region" description="Helical" evidence="9">
    <location>
        <begin position="756"/>
        <end position="776"/>
    </location>
</feature>
<evidence type="ECO:0000256" key="2">
    <source>
        <dbReference type="ARBA" id="ARBA00006618"/>
    </source>
</evidence>
<evidence type="ECO:0000313" key="11">
    <source>
        <dbReference type="Proteomes" id="UP000887566"/>
    </source>
</evidence>
<dbReference type="AlphaFoldDB" id="A0A914X4W0"/>
<keyword evidence="11" id="KW-1185">Reference proteome</keyword>
<dbReference type="InterPro" id="IPR025958">
    <property type="entry name" value="SID1_TM_fam"/>
</dbReference>
<evidence type="ECO:0000256" key="3">
    <source>
        <dbReference type="ARBA" id="ARBA00022692"/>
    </source>
</evidence>
<feature type="transmembrane region" description="Helical" evidence="9">
    <location>
        <begin position="724"/>
        <end position="744"/>
    </location>
</feature>
<evidence type="ECO:0000256" key="5">
    <source>
        <dbReference type="ARBA" id="ARBA00022989"/>
    </source>
</evidence>
<feature type="chain" id="PRO_5037271992" evidence="10">
    <location>
        <begin position="22"/>
        <end position="842"/>
    </location>
</feature>
<dbReference type="PANTHER" id="PTHR12185:SF1">
    <property type="entry name" value="SYSTEMIC RNA INTERFERENCE DEFECTIVE PROTEIN 1"/>
    <property type="match status" value="1"/>
</dbReference>
<dbReference type="Pfam" id="PF13965">
    <property type="entry name" value="SID-1_RNA_chan"/>
    <property type="match status" value="1"/>
</dbReference>
<feature type="transmembrane region" description="Helical" evidence="9">
    <location>
        <begin position="558"/>
        <end position="578"/>
    </location>
</feature>
<dbReference type="GO" id="GO:0005886">
    <property type="term" value="C:plasma membrane"/>
    <property type="evidence" value="ECO:0007669"/>
    <property type="project" value="TreeGrafter"/>
</dbReference>
<dbReference type="GO" id="GO:0051033">
    <property type="term" value="F:RNA transmembrane transporter activity"/>
    <property type="evidence" value="ECO:0007669"/>
    <property type="project" value="TreeGrafter"/>
</dbReference>
<keyword evidence="5 9" id="KW-1133">Transmembrane helix</keyword>
<evidence type="ECO:0000256" key="1">
    <source>
        <dbReference type="ARBA" id="ARBA00004141"/>
    </source>
</evidence>
<dbReference type="WBParaSite" id="PSAMB.scaffold601size46076.g7366.t1">
    <property type="protein sequence ID" value="PSAMB.scaffold601size46076.g7366.t1"/>
    <property type="gene ID" value="PSAMB.scaffold601size46076.g7366"/>
</dbReference>
<evidence type="ECO:0000256" key="9">
    <source>
        <dbReference type="SAM" id="Phobius"/>
    </source>
</evidence>
<feature type="region of interest" description="Disordered" evidence="8">
    <location>
        <begin position="352"/>
        <end position="397"/>
    </location>
</feature>
<feature type="transmembrane region" description="Helical" evidence="9">
    <location>
        <begin position="638"/>
        <end position="660"/>
    </location>
</feature>
<protein>
    <submittedName>
        <fullName evidence="12">SID1 transmembrane family member 1</fullName>
    </submittedName>
</protein>
<name>A0A914X4W0_9BILA</name>
<sequence>MPAARFLIFCLLVIFVDQTDSSAGESNLTFNRINFKLGDKKDNNRTWGQNVSSGIINLYYASLDSKEYELDLIRVRATVTDGSSSFRSGLLQVTASNGRDSVALTVPQLYKNSDQWLNSAVRIMCPILGEDINKPNDATDGNPILAVSVMTTSIAQVHYDLYVDIYDRAQFFVRLPTKSKEEALSVTRNDKVAYNDPLAYRIDLRGYEIQQQPLKISVSSDDDICAVLAVQNFSCPLCQTAFDAIQTSLHLTFTRHAMLTIEPSTMLSNFTILFFVYPDDSPCGFHTTHIEPADSALSPNVLAVRYHDDDGAEQISSQQIPPFLVNAEEARCADQQPCSSISKTELLLQLSSESGQSSVRDERAPSTADSSDLLSFGFEQPSTSRHDQLQRPRASNKSKLVASSHASSIVNQETTVSETHCIFDHLGYSGAGSKMSMLQSLMTEDSKQFQWHEILITLYTLPVVIQVAFTYFSWRLTSGNADICYHNFACARPLGVLASFNHVFSNFSYFGLGVLFLIFVSNRKSSIAKRLTVDAEPACTSVGTQQQMKMGVAENNGLLRAMGLAMVAESVGSALYHICPNSAAFQFDTPFIQVLIVLILLKLYAARHGATEAHWAFALIGVILVVDFAATAANHQQATKICLLVAHLLSVLFAEVQIYFGGHIDISVRRPMQSIKIMRKLIGTEISHKHYQPLFARRLIMLAFIFGVNALFAGYLFVIDPLNANMSVLSILVLNLIAYFAYYVVNKIISKETLSLTAWASLAAALLLWCAAAMFFTQKNTDWALAPAQSRALNKDCVLFDFFDAHDLWHVTSSMAAFFSLIAVAVIDDNQLTVPRSQISIF</sequence>
<evidence type="ECO:0000256" key="10">
    <source>
        <dbReference type="SAM" id="SignalP"/>
    </source>
</evidence>
<dbReference type="Proteomes" id="UP000887566">
    <property type="component" value="Unplaced"/>
</dbReference>
<evidence type="ECO:0000313" key="12">
    <source>
        <dbReference type="WBParaSite" id="PSAMB.scaffold601size46076.g7366.t1"/>
    </source>
</evidence>
<dbReference type="PANTHER" id="PTHR12185">
    <property type="entry name" value="SID1 TRANSMEMBRANE FAMILY MEMEBER"/>
    <property type="match status" value="1"/>
</dbReference>
<comment type="similarity">
    <text evidence="2">Belongs to the SID1 family.</text>
</comment>
<evidence type="ECO:0000256" key="6">
    <source>
        <dbReference type="ARBA" id="ARBA00023136"/>
    </source>
</evidence>
<feature type="transmembrane region" description="Helical" evidence="9">
    <location>
        <begin position="503"/>
        <end position="520"/>
    </location>
</feature>
<feature type="transmembrane region" description="Helical" evidence="9">
    <location>
        <begin position="613"/>
        <end position="632"/>
    </location>
</feature>
<dbReference type="GO" id="GO:0005764">
    <property type="term" value="C:lysosome"/>
    <property type="evidence" value="ECO:0007669"/>
    <property type="project" value="TreeGrafter"/>
</dbReference>
<feature type="transmembrane region" description="Helical" evidence="9">
    <location>
        <begin position="699"/>
        <end position="718"/>
    </location>
</feature>
<feature type="signal peptide" evidence="10">
    <location>
        <begin position="1"/>
        <end position="21"/>
    </location>
</feature>